<name>A0A7D8Z013_9HELO</name>
<evidence type="ECO:0000313" key="7">
    <source>
        <dbReference type="Proteomes" id="UP000481288"/>
    </source>
</evidence>
<feature type="transmembrane region" description="Helical" evidence="5">
    <location>
        <begin position="289"/>
        <end position="309"/>
    </location>
</feature>
<evidence type="ECO:0000256" key="5">
    <source>
        <dbReference type="SAM" id="Phobius"/>
    </source>
</evidence>
<feature type="transmembrane region" description="Helical" evidence="5">
    <location>
        <begin position="70"/>
        <end position="93"/>
    </location>
</feature>
<dbReference type="EMBL" id="QGMG01000557">
    <property type="protein sequence ID" value="TVY52728.1"/>
    <property type="molecule type" value="Genomic_DNA"/>
</dbReference>
<feature type="transmembrane region" description="Helical" evidence="5">
    <location>
        <begin position="43"/>
        <end position="63"/>
    </location>
</feature>
<evidence type="ECO:0000256" key="1">
    <source>
        <dbReference type="ARBA" id="ARBA00004141"/>
    </source>
</evidence>
<dbReference type="PANTHER" id="PTHR31465:SF9">
    <property type="entry name" value="SPHINGOID LONG-CHAIN BASE TRANSPORTER RSB1"/>
    <property type="match status" value="1"/>
</dbReference>
<evidence type="ECO:0000256" key="2">
    <source>
        <dbReference type="ARBA" id="ARBA00022692"/>
    </source>
</evidence>
<dbReference type="OrthoDB" id="4521223at2759"/>
<dbReference type="AlphaFoldDB" id="A0A7D8Z013"/>
<dbReference type="GO" id="GO:0000324">
    <property type="term" value="C:fungal-type vacuole"/>
    <property type="evidence" value="ECO:0007669"/>
    <property type="project" value="TreeGrafter"/>
</dbReference>
<dbReference type="Pfam" id="PF04479">
    <property type="entry name" value="RTA1"/>
    <property type="match status" value="1"/>
</dbReference>
<proteinExistence type="predicted"/>
<keyword evidence="3 5" id="KW-1133">Transmembrane helix</keyword>
<sequence>MSLNVTGLPGIDASVTFLSQCTPELCSLDYAVLKYVPTYAGNLALTSIFGVFLVAQIIFWVFYRTHSFTIAMSCGLILEIVGYCARVQMHFVLFSSGPFLINIICLTIAPVFFTAALYLTLSRIIMHYGPHNSRLTPMQYTLVFIAADSIALVLQAVGGALADTAATLASAKTGTDVMVAGLAFQVVSLMVFSGLVAEFLWNVRRDRMVLRATNWAKRCVERPPSDARGFKVFLAGPYSSYPSPFLPTLRSTNMNPAFILATLLILTRSIFRVAELARGFRSRLANNEAAFMVLEGGMMLFAALLMTAFHPGLFIGEAWGESGWGVGKPSVTLDLDKY</sequence>
<evidence type="ECO:0000256" key="3">
    <source>
        <dbReference type="ARBA" id="ARBA00022989"/>
    </source>
</evidence>
<keyword evidence="2 5" id="KW-0812">Transmembrane</keyword>
<feature type="non-terminal residue" evidence="6">
    <location>
        <position position="338"/>
    </location>
</feature>
<evidence type="ECO:0000313" key="6">
    <source>
        <dbReference type="EMBL" id="TVY52728.1"/>
    </source>
</evidence>
<feature type="transmembrane region" description="Helical" evidence="5">
    <location>
        <begin position="182"/>
        <end position="201"/>
    </location>
</feature>
<accession>A0A7D8Z013</accession>
<dbReference type="PANTHER" id="PTHR31465">
    <property type="entry name" value="PROTEIN RTA1-RELATED"/>
    <property type="match status" value="1"/>
</dbReference>
<comment type="subcellular location">
    <subcellularLocation>
        <location evidence="1">Membrane</location>
        <topology evidence="1">Multi-pass membrane protein</topology>
    </subcellularLocation>
</comment>
<keyword evidence="4 5" id="KW-0472">Membrane</keyword>
<dbReference type="Proteomes" id="UP000481288">
    <property type="component" value="Unassembled WGS sequence"/>
</dbReference>
<dbReference type="InterPro" id="IPR007568">
    <property type="entry name" value="RTA1"/>
</dbReference>
<comment type="caution">
    <text evidence="6">The sequence shown here is derived from an EMBL/GenBank/DDBJ whole genome shotgun (WGS) entry which is preliminary data.</text>
</comment>
<protein>
    <submittedName>
        <fullName evidence="6">Sphingoid long-chain base transporter RSB1</fullName>
    </submittedName>
</protein>
<organism evidence="6 7">
    <name type="scientific">Lachnellula cervina</name>
    <dbReference type="NCBI Taxonomy" id="1316786"/>
    <lineage>
        <taxon>Eukaryota</taxon>
        <taxon>Fungi</taxon>
        <taxon>Dikarya</taxon>
        <taxon>Ascomycota</taxon>
        <taxon>Pezizomycotina</taxon>
        <taxon>Leotiomycetes</taxon>
        <taxon>Helotiales</taxon>
        <taxon>Lachnaceae</taxon>
        <taxon>Lachnellula</taxon>
    </lineage>
</organism>
<reference evidence="6 7" key="1">
    <citation type="submission" date="2018-05" db="EMBL/GenBank/DDBJ databases">
        <title>Whole genome sequencing for identification of molecular markers to develop diagnostic detection tools for the regulated plant pathogen Lachnellula willkommii.</title>
        <authorList>
            <person name="Giroux E."/>
            <person name="Bilodeau G."/>
        </authorList>
    </citation>
    <scope>NUCLEOTIDE SEQUENCE [LARGE SCALE GENOMIC DNA]</scope>
    <source>
        <strain evidence="6 7">CBS 625.97</strain>
    </source>
</reference>
<gene>
    <name evidence="6" type="primary">RSB1_6</name>
    <name evidence="6" type="ORF">LCER1_G003249</name>
</gene>
<feature type="transmembrane region" description="Helical" evidence="5">
    <location>
        <begin position="99"/>
        <end position="121"/>
    </location>
</feature>
<dbReference type="GO" id="GO:0005886">
    <property type="term" value="C:plasma membrane"/>
    <property type="evidence" value="ECO:0007669"/>
    <property type="project" value="TreeGrafter"/>
</dbReference>
<keyword evidence="7" id="KW-1185">Reference proteome</keyword>
<feature type="transmembrane region" description="Helical" evidence="5">
    <location>
        <begin position="142"/>
        <end position="162"/>
    </location>
</feature>
<evidence type="ECO:0000256" key="4">
    <source>
        <dbReference type="ARBA" id="ARBA00023136"/>
    </source>
</evidence>